<keyword evidence="1" id="KW-1133">Transmembrane helix</keyword>
<feature type="transmembrane region" description="Helical" evidence="1">
    <location>
        <begin position="208"/>
        <end position="227"/>
    </location>
</feature>
<keyword evidence="1" id="KW-0812">Transmembrane</keyword>
<feature type="transmembrane region" description="Helical" evidence="1">
    <location>
        <begin position="58"/>
        <end position="77"/>
    </location>
</feature>
<feature type="transmembrane region" description="Helical" evidence="1">
    <location>
        <begin position="399"/>
        <end position="417"/>
    </location>
</feature>
<protein>
    <recommendedName>
        <fullName evidence="4">O-antigen ligase domain-containing protein</fullName>
    </recommendedName>
</protein>
<sequence>MILGYTKYYLNYYFYGKTNKLRTTVILMNFKSNSSLIGNILFFLILFFYIYSPLIGFLPINTSSLIGIFSLLYLLNIKLELLIWFIKKNLILITLFILIIMYSIILDVFVQQSIKTYSPFIKNFRIFIEGFLPALIIGNILIKKNYSLLSLFKVLIIFTIFQFVIALFMFNIHIKVFLFNDFMKYPLDSQIFIPQHFLTRGFGFSENYLFSFPFVQGFIAVVGLIIYKDLKGIQKFNVLLGVVFSIILVMLNARIGMVPILVFLIVSIFFYFYRYLEIYISIIILLFIITINYNFNKENNFNLHIDKILISYNATKELIINGKKTDTYSDLFSDSFWELPENEMDFIFGSGNVLTPDQKIYSDIGYIRNIHYGGILYCIIFYTFFIIIFYKMYKNSNTVKLKFLSIIFFISFFIGEIKGNMFALNETTKLLFLILVFMQLNNNYLKFKLTNNKYK</sequence>
<feature type="transmembrane region" description="Helical" evidence="1">
    <location>
        <begin position="36"/>
        <end position="52"/>
    </location>
</feature>
<feature type="transmembrane region" description="Helical" evidence="1">
    <location>
        <begin position="89"/>
        <end position="112"/>
    </location>
</feature>
<name>A0A2U2C0S3_9BACT</name>
<evidence type="ECO:0000256" key="1">
    <source>
        <dbReference type="SAM" id="Phobius"/>
    </source>
</evidence>
<evidence type="ECO:0000313" key="2">
    <source>
        <dbReference type="EMBL" id="PWE21614.1"/>
    </source>
</evidence>
<dbReference type="AlphaFoldDB" id="A0A2U2C0S3"/>
<reference evidence="2 3" key="1">
    <citation type="submission" date="2018-05" db="EMBL/GenBank/DDBJ databases">
        <title>Antimicrobial susceptibility testing and genomic analysis of Arcobacter skirrowii strains and one Arcobacter butzleri isolated from German poultry farms.</title>
        <authorList>
            <person name="Haenel I."/>
            <person name="Hotzel H."/>
            <person name="Tomaso H."/>
            <person name="Busch A."/>
        </authorList>
    </citation>
    <scope>NUCLEOTIDE SEQUENCE [LARGE SCALE GENOMIC DNA]</scope>
    <source>
        <strain evidence="3">v</strain>
    </source>
</reference>
<accession>A0A2U2C0S3</accession>
<feature type="transmembrane region" description="Helical" evidence="1">
    <location>
        <begin position="278"/>
        <end position="295"/>
    </location>
</feature>
<proteinExistence type="predicted"/>
<evidence type="ECO:0008006" key="4">
    <source>
        <dbReference type="Google" id="ProtNLM"/>
    </source>
</evidence>
<evidence type="ECO:0000313" key="3">
    <source>
        <dbReference type="Proteomes" id="UP000245014"/>
    </source>
</evidence>
<feature type="transmembrane region" description="Helical" evidence="1">
    <location>
        <begin position="124"/>
        <end position="142"/>
    </location>
</feature>
<dbReference type="EMBL" id="QEYI01000003">
    <property type="protein sequence ID" value="PWE21614.1"/>
    <property type="molecule type" value="Genomic_DNA"/>
</dbReference>
<feature type="transmembrane region" description="Helical" evidence="1">
    <location>
        <begin position="239"/>
        <end position="272"/>
    </location>
</feature>
<gene>
    <name evidence="2" type="ORF">DF188_05205</name>
</gene>
<organism evidence="2 3">
    <name type="scientific">Aliarcobacter skirrowii</name>
    <dbReference type="NCBI Taxonomy" id="28200"/>
    <lineage>
        <taxon>Bacteria</taxon>
        <taxon>Pseudomonadati</taxon>
        <taxon>Campylobacterota</taxon>
        <taxon>Epsilonproteobacteria</taxon>
        <taxon>Campylobacterales</taxon>
        <taxon>Arcobacteraceae</taxon>
        <taxon>Aliarcobacter</taxon>
    </lineage>
</organism>
<feature type="transmembrane region" description="Helical" evidence="1">
    <location>
        <begin position="154"/>
        <end position="174"/>
    </location>
</feature>
<comment type="caution">
    <text evidence="2">The sequence shown here is derived from an EMBL/GenBank/DDBJ whole genome shotgun (WGS) entry which is preliminary data.</text>
</comment>
<dbReference type="Proteomes" id="UP000245014">
    <property type="component" value="Unassembled WGS sequence"/>
</dbReference>
<feature type="transmembrane region" description="Helical" evidence="1">
    <location>
        <begin position="374"/>
        <end position="393"/>
    </location>
</feature>
<keyword evidence="1" id="KW-0472">Membrane</keyword>